<dbReference type="InterPro" id="IPR029045">
    <property type="entry name" value="ClpP/crotonase-like_dom_sf"/>
</dbReference>
<dbReference type="GO" id="GO:0015977">
    <property type="term" value="P:carbon fixation"/>
    <property type="evidence" value="ECO:0007669"/>
    <property type="project" value="UniProtKB-ARBA"/>
</dbReference>
<dbReference type="GO" id="GO:0009317">
    <property type="term" value="C:acetyl-CoA carboxylase complex"/>
    <property type="evidence" value="ECO:0007669"/>
    <property type="project" value="TreeGrafter"/>
</dbReference>
<dbReference type="EC" id="6.4.1.3" evidence="4"/>
<dbReference type="Gene3D" id="3.90.226.10">
    <property type="entry name" value="2-enoyl-CoA Hydratase, Chain A, domain 1"/>
    <property type="match status" value="2"/>
</dbReference>
<feature type="domain" description="CoA carboxyltransferase N-terminal" evidence="2">
    <location>
        <begin position="3"/>
        <end position="259"/>
    </location>
</feature>
<dbReference type="AlphaFoldDB" id="A0A2U3KKY0"/>
<dbReference type="GO" id="GO:0016740">
    <property type="term" value="F:transferase activity"/>
    <property type="evidence" value="ECO:0007669"/>
    <property type="project" value="UniProtKB-KW"/>
</dbReference>
<evidence type="ECO:0000259" key="2">
    <source>
        <dbReference type="PROSITE" id="PS50980"/>
    </source>
</evidence>
<dbReference type="SUPFAM" id="SSF52096">
    <property type="entry name" value="ClpP/crotonase"/>
    <property type="match status" value="2"/>
</dbReference>
<dbReference type="GO" id="GO:0003989">
    <property type="term" value="F:acetyl-CoA carboxylase activity"/>
    <property type="evidence" value="ECO:0007669"/>
    <property type="project" value="UniProtKB-ARBA"/>
</dbReference>
<feature type="domain" description="CoA carboxyltransferase C-terminal" evidence="3">
    <location>
        <begin position="262"/>
        <end position="497"/>
    </location>
</feature>
<dbReference type="InterPro" id="IPR051047">
    <property type="entry name" value="AccD/PCCB"/>
</dbReference>
<gene>
    <name evidence="4" type="primary">pccB</name>
    <name evidence="4" type="ORF">SBF1_220014</name>
</gene>
<dbReference type="Proteomes" id="UP000238916">
    <property type="component" value="Unassembled WGS sequence"/>
</dbReference>
<evidence type="ECO:0000313" key="5">
    <source>
        <dbReference type="Proteomes" id="UP000238916"/>
    </source>
</evidence>
<dbReference type="Pfam" id="PF01039">
    <property type="entry name" value="Carboxyl_trans"/>
    <property type="match status" value="1"/>
</dbReference>
<evidence type="ECO:0000256" key="1">
    <source>
        <dbReference type="ARBA" id="ARBA00006102"/>
    </source>
</evidence>
<dbReference type="PROSITE" id="PS50989">
    <property type="entry name" value="COA_CT_CTER"/>
    <property type="match status" value="1"/>
</dbReference>
<dbReference type="InterPro" id="IPR011763">
    <property type="entry name" value="COA_CT_C"/>
</dbReference>
<sequence>MDIYAKLRELTALQEATKLGGGARRIARQHENGKMTARERIEVLLDTDSFVETDTFIKGEMTDFTKSDVDNVGEGVVTGYGTINGRLVYLFSQDFTVFGGALGELHSRKICKCMDLALKNGAPFIGINDSGGARIQEGVTALSAYGDIFYRNTMASGVIPQISVIMGPCAGGAVYSPAITDFTFMVNKTSQMFITGPSVIKAVTGEEVTTEELGGAMAHNHTSGVAHFMGHTEIETLEMVRNLLTFLPQNNLDESPLLENVPPETEGDDLLNVVPIEPNKQYDVRDVLNLLVDGGDFFEVHQNFAQNIVTCFARFEGKSVGIVANQPAFLAGCLDIDASDKLSRFVRFCDCFNIPLVTFVDVPGFLPGVDQEHNGIIRHGAKILYAYSDATVPKITIILRKAYGGAYVAMCSRSLGADVALAWPASEIAVMGPDGAANIIFRDEIKNSADPKATTKKRTDEYREKFANPYIASSKGLIDNVIDPRDTRKKIIQSLNMLSSKRVSHPSKKHGNIPF</sequence>
<dbReference type="FunFam" id="3.90.226.10:FF:000017">
    <property type="entry name" value="Propionyl-CoA carboxylase subunit beta 5"/>
    <property type="match status" value="1"/>
</dbReference>
<evidence type="ECO:0000259" key="3">
    <source>
        <dbReference type="PROSITE" id="PS50989"/>
    </source>
</evidence>
<dbReference type="PROSITE" id="PS50980">
    <property type="entry name" value="COA_CT_NTER"/>
    <property type="match status" value="1"/>
</dbReference>
<dbReference type="GO" id="GO:0004658">
    <property type="term" value="F:propionyl-CoA carboxylase activity"/>
    <property type="evidence" value="ECO:0007669"/>
    <property type="project" value="UniProtKB-EC"/>
</dbReference>
<keyword evidence="4" id="KW-0436">Ligase</keyword>
<dbReference type="PANTHER" id="PTHR43842:SF2">
    <property type="entry name" value="PROPIONYL-COA CARBOXYLASE BETA CHAIN, MITOCHONDRIAL"/>
    <property type="match status" value="1"/>
</dbReference>
<dbReference type="PANTHER" id="PTHR43842">
    <property type="entry name" value="PROPIONYL-COA CARBOXYLASE BETA CHAIN"/>
    <property type="match status" value="1"/>
</dbReference>
<dbReference type="InterPro" id="IPR011762">
    <property type="entry name" value="COA_CT_N"/>
</dbReference>
<keyword evidence="4" id="KW-0808">Transferase</keyword>
<protein>
    <submittedName>
        <fullName evidence="4">Propionyl-CoA carboxylase, carboxyltransferase subunit</fullName>
        <ecNumber evidence="4">6.4.1.3</ecNumber>
    </submittedName>
</protein>
<accession>A0A2U3KKY0</accession>
<proteinExistence type="inferred from homology"/>
<reference evidence="5" key="1">
    <citation type="submission" date="2018-02" db="EMBL/GenBank/DDBJ databases">
        <authorList>
            <person name="Hausmann B."/>
        </authorList>
    </citation>
    <scope>NUCLEOTIDE SEQUENCE [LARGE SCALE GENOMIC DNA]</scope>
    <source>
        <strain evidence="5">Peat soil MAG SbF1</strain>
    </source>
</reference>
<dbReference type="FunFam" id="3.90.226.10:FF:000016">
    <property type="entry name" value="Propionyl-CoA carboxylase, beta subunit"/>
    <property type="match status" value="1"/>
</dbReference>
<dbReference type="InterPro" id="IPR034733">
    <property type="entry name" value="AcCoA_carboxyl_beta"/>
</dbReference>
<comment type="similarity">
    <text evidence="1">Belongs to the AccD/PCCB family.</text>
</comment>
<evidence type="ECO:0000313" key="4">
    <source>
        <dbReference type="EMBL" id="SPF40296.1"/>
    </source>
</evidence>
<organism evidence="4 5">
    <name type="scientific">Candidatus Desulfosporosinus infrequens</name>
    <dbReference type="NCBI Taxonomy" id="2043169"/>
    <lineage>
        <taxon>Bacteria</taxon>
        <taxon>Bacillati</taxon>
        <taxon>Bacillota</taxon>
        <taxon>Clostridia</taxon>
        <taxon>Eubacteriales</taxon>
        <taxon>Desulfitobacteriaceae</taxon>
        <taxon>Desulfosporosinus</taxon>
    </lineage>
</organism>
<dbReference type="EMBL" id="OMOF01000135">
    <property type="protein sequence ID" value="SPF40296.1"/>
    <property type="molecule type" value="Genomic_DNA"/>
</dbReference>
<name>A0A2U3KKY0_9FIRM</name>